<proteinExistence type="predicted"/>
<keyword evidence="2" id="KW-1185">Reference proteome</keyword>
<reference evidence="1 2" key="1">
    <citation type="submission" date="2020-10" db="EMBL/GenBank/DDBJ databases">
        <title>Sequencing the genomes of 1000 actinobacteria strains.</title>
        <authorList>
            <person name="Klenk H.-P."/>
        </authorList>
    </citation>
    <scope>NUCLEOTIDE SEQUENCE [LARGE SCALE GENOMIC DNA]</scope>
    <source>
        <strain evidence="1 2">DSM 41803</strain>
    </source>
</reference>
<accession>A0A8I0TR00</accession>
<dbReference type="EMBL" id="JADBGF010000001">
    <property type="protein sequence ID" value="MBE1597124.1"/>
    <property type="molecule type" value="Genomic_DNA"/>
</dbReference>
<gene>
    <name evidence="1" type="ORF">H4687_003253</name>
</gene>
<dbReference type="Proteomes" id="UP000629287">
    <property type="component" value="Unassembled WGS sequence"/>
</dbReference>
<protein>
    <submittedName>
        <fullName evidence="1">Uncharacterized protein</fullName>
    </submittedName>
</protein>
<sequence>MSDEIARALTAVLDPAPGHTVPIPAVHRAVLAHMGVTGGVTYRAVKGVLRAVGVVVSGRTGSSETYAHGVSLAPAYTTDH</sequence>
<name>A0A8I0TR00_9ACTN</name>
<comment type="caution">
    <text evidence="1">The sequence shown here is derived from an EMBL/GenBank/DDBJ whole genome shotgun (WGS) entry which is preliminary data.</text>
</comment>
<evidence type="ECO:0000313" key="1">
    <source>
        <dbReference type="EMBL" id="MBE1597124.1"/>
    </source>
</evidence>
<evidence type="ECO:0000313" key="2">
    <source>
        <dbReference type="Proteomes" id="UP000629287"/>
    </source>
</evidence>
<organism evidence="1 2">
    <name type="scientific">Streptomyces stelliscabiei</name>
    <dbReference type="NCBI Taxonomy" id="146820"/>
    <lineage>
        <taxon>Bacteria</taxon>
        <taxon>Bacillati</taxon>
        <taxon>Actinomycetota</taxon>
        <taxon>Actinomycetes</taxon>
        <taxon>Kitasatosporales</taxon>
        <taxon>Streptomycetaceae</taxon>
        <taxon>Streptomyces</taxon>
    </lineage>
</organism>
<dbReference type="AlphaFoldDB" id="A0A8I0TR00"/>